<dbReference type="Proteomes" id="UP000076481">
    <property type="component" value="Unassembled WGS sequence"/>
</dbReference>
<dbReference type="CDD" id="cd00056">
    <property type="entry name" value="ENDO3c"/>
    <property type="match status" value="1"/>
</dbReference>
<protein>
    <recommendedName>
        <fullName evidence="2">DNA-(apurinic or apyrimidinic site) lyase</fullName>
        <ecNumber evidence="2">4.2.99.18</ecNumber>
    </recommendedName>
</protein>
<dbReference type="SUPFAM" id="SSF48150">
    <property type="entry name" value="DNA-glycosylase"/>
    <property type="match status" value="1"/>
</dbReference>
<dbReference type="AlphaFoldDB" id="A0A165LWN6"/>
<dbReference type="GO" id="GO:0006284">
    <property type="term" value="P:base-excision repair"/>
    <property type="evidence" value="ECO:0007669"/>
    <property type="project" value="InterPro"/>
</dbReference>
<evidence type="ECO:0000256" key="3">
    <source>
        <dbReference type="ARBA" id="ARBA00022763"/>
    </source>
</evidence>
<dbReference type="RefSeq" id="WP_303681354.1">
    <property type="nucleotide sequence ID" value="NZ_LVWG01000023.1"/>
</dbReference>
<dbReference type="Gene3D" id="3.30.310.260">
    <property type="match status" value="1"/>
</dbReference>
<evidence type="ECO:0000256" key="8">
    <source>
        <dbReference type="ARBA" id="ARBA00044632"/>
    </source>
</evidence>
<dbReference type="GO" id="GO:0140078">
    <property type="term" value="F:class I DNA-(apurinic or apyrimidinic site) endonuclease activity"/>
    <property type="evidence" value="ECO:0007669"/>
    <property type="project" value="UniProtKB-EC"/>
</dbReference>
<dbReference type="GO" id="GO:0003684">
    <property type="term" value="F:damaged DNA binding"/>
    <property type="evidence" value="ECO:0007669"/>
    <property type="project" value="InterPro"/>
</dbReference>
<dbReference type="Pfam" id="PF07934">
    <property type="entry name" value="OGG_N"/>
    <property type="match status" value="1"/>
</dbReference>
<evidence type="ECO:0000259" key="9">
    <source>
        <dbReference type="SMART" id="SM00478"/>
    </source>
</evidence>
<evidence type="ECO:0000313" key="11">
    <source>
        <dbReference type="Proteomes" id="UP000076481"/>
    </source>
</evidence>
<dbReference type="SMART" id="SM00478">
    <property type="entry name" value="ENDO3c"/>
    <property type="match status" value="1"/>
</dbReference>
<accession>A0A165LWN6</accession>
<keyword evidence="5" id="KW-0234">DNA repair</keyword>
<dbReference type="PANTHER" id="PTHR10242">
    <property type="entry name" value="8-OXOGUANINE DNA GLYCOSYLASE"/>
    <property type="match status" value="1"/>
</dbReference>
<keyword evidence="6" id="KW-0456">Lyase</keyword>
<proteinExistence type="inferred from homology"/>
<keyword evidence="3" id="KW-0227">DNA damage</keyword>
<dbReference type="PANTHER" id="PTHR10242:SF2">
    <property type="entry name" value="N-GLYCOSYLASE_DNA LYASE"/>
    <property type="match status" value="1"/>
</dbReference>
<dbReference type="InterPro" id="IPR011257">
    <property type="entry name" value="DNA_glycosylase"/>
</dbReference>
<dbReference type="InterPro" id="IPR052054">
    <property type="entry name" value="Oxidative_DNA_repair_enzyme"/>
</dbReference>
<dbReference type="EMBL" id="LVWG01000023">
    <property type="protein sequence ID" value="KZK74524.1"/>
    <property type="molecule type" value="Genomic_DNA"/>
</dbReference>
<feature type="domain" description="HhH-GPD" evidence="9">
    <location>
        <begin position="132"/>
        <end position="305"/>
    </location>
</feature>
<evidence type="ECO:0000256" key="4">
    <source>
        <dbReference type="ARBA" id="ARBA00022801"/>
    </source>
</evidence>
<comment type="caution">
    <text evidence="10">The sequence shown here is derived from an EMBL/GenBank/DDBJ whole genome shotgun (WGS) entry which is preliminary data.</text>
</comment>
<evidence type="ECO:0000256" key="1">
    <source>
        <dbReference type="ARBA" id="ARBA00010679"/>
    </source>
</evidence>
<dbReference type="InterPro" id="IPR003265">
    <property type="entry name" value="HhH-GPD_domain"/>
</dbReference>
<keyword evidence="7" id="KW-0326">Glycosidase</keyword>
<reference evidence="10 11" key="1">
    <citation type="submission" date="2016-03" db="EMBL/GenBank/DDBJ databases">
        <title>Speciation and ecological success in dimly lit waters: horizontal gene transfer in a green sulfur bacteria bloom unveiled by metagenomic assembly.</title>
        <authorList>
            <person name="Llorens-Mares T."/>
            <person name="Liu Z."/>
            <person name="Allen L.Z."/>
            <person name="Rusch D.B."/>
            <person name="Craig M.T."/>
            <person name="Dupont C.L."/>
            <person name="Bryant D.A."/>
            <person name="Casamayor E.O."/>
        </authorList>
    </citation>
    <scope>NUCLEOTIDE SEQUENCE [LARGE SCALE GENOMIC DNA]</scope>
    <source>
        <strain evidence="10">CIII</strain>
    </source>
</reference>
<dbReference type="GO" id="GO:0006289">
    <property type="term" value="P:nucleotide-excision repair"/>
    <property type="evidence" value="ECO:0007669"/>
    <property type="project" value="InterPro"/>
</dbReference>
<comment type="catalytic activity">
    <reaction evidence="8">
        <text>2'-deoxyribonucleotide-(2'-deoxyribose 5'-phosphate)-2'-deoxyribonucleotide-DNA = a 3'-end 2'-deoxyribonucleotide-(2,3-dehydro-2,3-deoxyribose 5'-phosphate)-DNA + a 5'-end 5'-phospho-2'-deoxyribonucleoside-DNA + H(+)</text>
        <dbReference type="Rhea" id="RHEA:66592"/>
        <dbReference type="Rhea" id="RHEA-COMP:13180"/>
        <dbReference type="Rhea" id="RHEA-COMP:16897"/>
        <dbReference type="Rhea" id="RHEA-COMP:17067"/>
        <dbReference type="ChEBI" id="CHEBI:15378"/>
        <dbReference type="ChEBI" id="CHEBI:136412"/>
        <dbReference type="ChEBI" id="CHEBI:157695"/>
        <dbReference type="ChEBI" id="CHEBI:167181"/>
        <dbReference type="EC" id="4.2.99.18"/>
    </reaction>
</comment>
<dbReference type="SUPFAM" id="SSF55945">
    <property type="entry name" value="TATA-box binding protein-like"/>
    <property type="match status" value="1"/>
</dbReference>
<evidence type="ECO:0000256" key="7">
    <source>
        <dbReference type="ARBA" id="ARBA00023295"/>
    </source>
</evidence>
<name>A0A165LWN6_PELLU</name>
<organism evidence="10 11">
    <name type="scientific">Pelodictyon luteolum</name>
    <dbReference type="NCBI Taxonomy" id="1100"/>
    <lineage>
        <taxon>Bacteria</taxon>
        <taxon>Pseudomonadati</taxon>
        <taxon>Chlorobiota</taxon>
        <taxon>Chlorobiia</taxon>
        <taxon>Chlorobiales</taxon>
        <taxon>Chlorobiaceae</taxon>
        <taxon>Chlorobium/Pelodictyon group</taxon>
        <taxon>Pelodictyon</taxon>
    </lineage>
</organism>
<dbReference type="Gene3D" id="1.10.340.30">
    <property type="entry name" value="Hypothetical protein, domain 2"/>
    <property type="match status" value="1"/>
</dbReference>
<dbReference type="InterPro" id="IPR012904">
    <property type="entry name" value="OGG_N"/>
</dbReference>
<gene>
    <name evidence="10" type="ORF">A3K90_05220</name>
</gene>
<sequence length="311" mass="35152">MIRFLIEHEEKLNINQTLFSGQSFSWHGYGDKERYVSAIINGSAIILEKNNDKGTVIYTDGETIDTEAPEAWFRRYFSMDVDTETLFSESFRNAFPGLSRQLERYRGLRVLRQDPYETMVTFMCAQGIGMALIRRQVSLLARRYGEHVPLTLNGCAINLYRFPTPSRLGAADPLELRACTNNNLTRARNIVSASQKVAEGHLDFKTLAAKKTTLEEIRAALNTCSGIGPKIADCIALFGLGRFDAFPIDTHVRQFLGEWFDLPEASAPLTDKTYPVLAKKAGAILGEQMAGYRGHHLFHCWRTEVRKMQAF</sequence>
<dbReference type="EC" id="4.2.99.18" evidence="2"/>
<evidence type="ECO:0000256" key="2">
    <source>
        <dbReference type="ARBA" id="ARBA00012720"/>
    </source>
</evidence>
<keyword evidence="4" id="KW-0378">Hydrolase</keyword>
<comment type="similarity">
    <text evidence="1">Belongs to the type-1 OGG1 family.</text>
</comment>
<evidence type="ECO:0000313" key="10">
    <source>
        <dbReference type="EMBL" id="KZK74524.1"/>
    </source>
</evidence>
<evidence type="ECO:0000256" key="6">
    <source>
        <dbReference type="ARBA" id="ARBA00023239"/>
    </source>
</evidence>
<dbReference type="GO" id="GO:0008534">
    <property type="term" value="F:oxidized purine nucleobase lesion DNA N-glycosylase activity"/>
    <property type="evidence" value="ECO:0007669"/>
    <property type="project" value="InterPro"/>
</dbReference>
<evidence type="ECO:0000256" key="5">
    <source>
        <dbReference type="ARBA" id="ARBA00023204"/>
    </source>
</evidence>